<keyword evidence="4" id="KW-1185">Reference proteome</keyword>
<evidence type="ECO:0000313" key="4">
    <source>
        <dbReference type="Proteomes" id="UP000027002"/>
    </source>
</evidence>
<dbReference type="AlphaFoldDB" id="A0A063BRC4"/>
<dbReference type="PANTHER" id="PTHR39336:SF1">
    <property type="entry name" value="PYRIDOXAMINE PHOSPHATE OXIDASE FAMILY PROTEIN (AFU_ORTHOLOGUE AFUA_6G11440)"/>
    <property type="match status" value="1"/>
</dbReference>
<dbReference type="InterPro" id="IPR012349">
    <property type="entry name" value="Split_barrel_FMN-bd"/>
</dbReference>
<name>A0A063BRC4_USTVR</name>
<evidence type="ECO:0000313" key="1">
    <source>
        <dbReference type="EMBL" id="FAA01165.1"/>
    </source>
</evidence>
<evidence type="ECO:0000313" key="2">
    <source>
        <dbReference type="EMBL" id="GAO17436.1"/>
    </source>
</evidence>
<dbReference type="OrthoDB" id="539398at2759"/>
<reference evidence="1" key="1">
    <citation type="journal article" date="2014" name="Bioinformatics">
        <title>Ustiloxins, fungal cyclic peptides, are ribosomally synthesised in Ustilaginoidea virens.</title>
        <authorList>
            <person name="Tsukui T."/>
            <person name="Nagano N."/>
            <person name="Umemura M."/>
            <person name="Kumagai T."/>
            <person name="Terai G."/>
            <person name="Machida M."/>
            <person name="Asai K."/>
        </authorList>
    </citation>
    <scope>NUCLEOTIDE SEQUENCE</scope>
    <source>
        <strain evidence="1">UV-8b</strain>
    </source>
</reference>
<dbReference type="PANTHER" id="PTHR39336">
    <property type="entry name" value="PYRIDOXAMINE PHOSPHATE OXIDASE FAMILY PROTEIN (AFU_ORTHOLOGUE AFUA_6G11440)"/>
    <property type="match status" value="1"/>
</dbReference>
<dbReference type="Proteomes" id="UP000054053">
    <property type="component" value="Unassembled WGS sequence"/>
</dbReference>
<protein>
    <submittedName>
        <fullName evidence="1">Pyridoxamine 5'-phosphate oxidase-like enzyme</fullName>
    </submittedName>
</protein>
<dbReference type="EMBL" id="BBTG02000039">
    <property type="protein sequence ID" value="GAO17436.1"/>
    <property type="molecule type" value="Genomic_DNA"/>
</dbReference>
<dbReference type="Gene3D" id="2.30.110.10">
    <property type="entry name" value="Electron Transport, Fmn-binding Protein, Chain A"/>
    <property type="match status" value="1"/>
</dbReference>
<dbReference type="Proteomes" id="UP000027002">
    <property type="component" value="Chromosome 4"/>
</dbReference>
<proteinExistence type="predicted"/>
<evidence type="ECO:0000313" key="3">
    <source>
        <dbReference type="EMBL" id="QUC21777.1"/>
    </source>
</evidence>
<dbReference type="EMBL" id="CP072756">
    <property type="protein sequence ID" value="QUC21777.1"/>
    <property type="molecule type" value="Genomic_DNA"/>
</dbReference>
<gene>
    <name evidence="1" type="primary">ustO</name>
    <name evidence="3" type="ORF">UV8b_06020</name>
    <name evidence="2" type="ORF">UVI_02052230</name>
</gene>
<evidence type="ECO:0000313" key="5">
    <source>
        <dbReference type="Proteomes" id="UP000054053"/>
    </source>
</evidence>
<reference evidence="3" key="4">
    <citation type="submission" date="2020-03" db="EMBL/GenBank/DDBJ databases">
        <title>A mixture of massive structural variations and highly conserved coding sequences in Ustilaginoidea virens genome.</title>
        <authorList>
            <person name="Zhang K."/>
            <person name="Zhao Z."/>
            <person name="Zhang Z."/>
            <person name="Li Y."/>
            <person name="Hsiang T."/>
            <person name="Sun W."/>
        </authorList>
    </citation>
    <scope>NUCLEOTIDE SEQUENCE</scope>
    <source>
        <strain evidence="3">UV-8b</strain>
    </source>
</reference>
<dbReference type="EMBL" id="BR001221">
    <property type="protein sequence ID" value="FAA01165.1"/>
    <property type="molecule type" value="Genomic_DNA"/>
</dbReference>
<dbReference type="HOGENOM" id="CLU_054794_1_0_1"/>
<reference evidence="5" key="3">
    <citation type="journal article" date="2016" name="Genome Announc.">
        <title>Genome sequence of Ustilaginoidea virens IPU010, a rice pathogenic fungus causing false smut.</title>
        <authorList>
            <person name="Kumagai T."/>
            <person name="Ishii T."/>
            <person name="Terai G."/>
            <person name="Umemura M."/>
            <person name="Machida M."/>
            <person name="Asai K."/>
        </authorList>
    </citation>
    <scope>NUCLEOTIDE SEQUENCE [LARGE SCALE GENOMIC DNA]</scope>
    <source>
        <strain evidence="5">IPU010</strain>
    </source>
</reference>
<reference evidence="2" key="2">
    <citation type="journal article" date="2016" name="Genome Announc.">
        <title>Genome Sequence of Ustilaginoidea virens IPU010, a Rice Pathogenic Fungus Causing False Smut.</title>
        <authorList>
            <person name="Kumagai T."/>
            <person name="Ishii T."/>
            <person name="Terai G."/>
            <person name="Umemura M."/>
            <person name="Machida M."/>
            <person name="Asai K."/>
        </authorList>
    </citation>
    <scope>NUCLEOTIDE SEQUENCE [LARGE SCALE GENOMIC DNA]</scope>
    <source>
        <strain evidence="2">IPU010</strain>
    </source>
</reference>
<sequence>MPIFYDSLSDHLRDWALCQSLFFVASAPLRGRHINVSPKGLLDSSFAVLGPNQVAYVDLTGSGCETISHIRDNGRVTIMFCSFDKTPRIMRFFGTGSVFEWHEAGFAALCGKMKGVGASLAGSRAIIVVDFFKVQVSCGFGVPKIMQSSGQDDKAHFENRPTLQEFAQRTVDRGEMPDYQKKWNARSLDGLPGLRSAWRDSGRHVWSAQYQNWVSRHRHQLEDLKTLAILTLVLVLIGKVWQGPSI</sequence>
<accession>A0A063BRC4</accession>
<dbReference type="STRING" id="1159556.A0A063BRC4"/>
<organism evidence="2 5">
    <name type="scientific">Ustilaginoidea virens</name>
    <name type="common">Rice false smut fungus</name>
    <name type="synonym">Villosiclava virens</name>
    <dbReference type="NCBI Taxonomy" id="1159556"/>
    <lineage>
        <taxon>Eukaryota</taxon>
        <taxon>Fungi</taxon>
        <taxon>Dikarya</taxon>
        <taxon>Ascomycota</taxon>
        <taxon>Pezizomycotina</taxon>
        <taxon>Sordariomycetes</taxon>
        <taxon>Hypocreomycetidae</taxon>
        <taxon>Hypocreales</taxon>
        <taxon>Clavicipitaceae</taxon>
        <taxon>Ustilaginoidea</taxon>
    </lineage>
</organism>